<feature type="domain" description="Acyl-CoA dehydrogenase/oxidase C-terminal" evidence="5">
    <location>
        <begin position="227"/>
        <end position="365"/>
    </location>
</feature>
<dbReference type="InterPro" id="IPR037069">
    <property type="entry name" value="AcylCoA_DH/ox_N_sf"/>
</dbReference>
<comment type="similarity">
    <text evidence="2">Belongs to the acyl-CoA dehydrogenase family.</text>
</comment>
<dbReference type="EC" id="1.3.8.-" evidence="6"/>
<dbReference type="EMBL" id="JBHLTC010000012">
    <property type="protein sequence ID" value="MFC0624574.1"/>
    <property type="molecule type" value="Genomic_DNA"/>
</dbReference>
<dbReference type="GO" id="GO:0016491">
    <property type="term" value="F:oxidoreductase activity"/>
    <property type="evidence" value="ECO:0007669"/>
    <property type="project" value="UniProtKB-KW"/>
</dbReference>
<dbReference type="InterPro" id="IPR046373">
    <property type="entry name" value="Acyl-CoA_Oxase/DH_mid-dom_sf"/>
</dbReference>
<dbReference type="RefSeq" id="WP_380046093.1">
    <property type="nucleotide sequence ID" value="NZ_JBHLTC010000012.1"/>
</dbReference>
<keyword evidence="4" id="KW-0274">FAD</keyword>
<name>A0ABV6QIV1_9ACTN</name>
<dbReference type="SUPFAM" id="SSF56645">
    <property type="entry name" value="Acyl-CoA dehydrogenase NM domain-like"/>
    <property type="match status" value="1"/>
</dbReference>
<dbReference type="Proteomes" id="UP001589890">
    <property type="component" value="Unassembled WGS sequence"/>
</dbReference>
<gene>
    <name evidence="6" type="ORF">ACFFGN_10920</name>
</gene>
<comment type="caution">
    <text evidence="6">The sequence shown here is derived from an EMBL/GenBank/DDBJ whole genome shotgun (WGS) entry which is preliminary data.</text>
</comment>
<organism evidence="6 7">
    <name type="scientific">Kribbella deserti</name>
    <dbReference type="NCBI Taxonomy" id="1926257"/>
    <lineage>
        <taxon>Bacteria</taxon>
        <taxon>Bacillati</taxon>
        <taxon>Actinomycetota</taxon>
        <taxon>Actinomycetes</taxon>
        <taxon>Propionibacteriales</taxon>
        <taxon>Kribbellaceae</taxon>
        <taxon>Kribbella</taxon>
    </lineage>
</organism>
<dbReference type="Gene3D" id="1.10.540.10">
    <property type="entry name" value="Acyl-CoA dehydrogenase/oxidase, N-terminal domain"/>
    <property type="match status" value="1"/>
</dbReference>
<evidence type="ECO:0000313" key="7">
    <source>
        <dbReference type="Proteomes" id="UP001589890"/>
    </source>
</evidence>
<protein>
    <submittedName>
        <fullName evidence="6">Acyl-CoA dehydrogenase</fullName>
        <ecNumber evidence="6">1.3.8.-</ecNumber>
    </submittedName>
</protein>
<dbReference type="CDD" id="cd00567">
    <property type="entry name" value="ACAD"/>
    <property type="match status" value="1"/>
</dbReference>
<dbReference type="SUPFAM" id="SSF47203">
    <property type="entry name" value="Acyl-CoA dehydrogenase C-terminal domain-like"/>
    <property type="match status" value="1"/>
</dbReference>
<keyword evidence="7" id="KW-1185">Reference proteome</keyword>
<sequence length="556" mass="58926">MADDLESLLGDARDTANPVGTCQVLRADERGELLAAGEELLTRSGFNAEFVPARLGGRLTTADRLVRAVRPVFRRDTSLGLGYGITSLMAAVNVWCAGTPAQQRHVGGLLMSGERLSVAYHELEHGNDFSRNEFVARPDAGQLRLTGVKQVINNISRAAAFVLFARTGEGGGPRAYSLLLIERDQVDGSGLAYLPRTRTSGVRGVQLGGVRAVDHPVPATTLLGAAGGGVETALRSFQVTRAVLPGLAVGSVDTALRTVLRFAASRHLYGGTVLDLPHARQVIAGAFTDLLIVDALAAAACRGLHVLPAQSSVHSAAAKYLSAHLLTKAMDDLAVVLGARYYLRQGDHAIFGKHLRDLPVVSIGHASEATCLLTIVPQLPALGRHAWQDPAPPPPSLFDTAQTLPPLDLGRLALSAGGRDDLAGLLVAGQTQDNQLDGDLGSLRVQLHTLATDSAAIPPPERGPLAGPQTFALARRYTLLLAAAAGLGFWQTAQTRGNPFAGDPRWLAAVLTRLRGHLGGHTEALPTDVTDWLLRELIRRERDGISFDLNETTVLT</sequence>
<reference evidence="6 7" key="1">
    <citation type="submission" date="2024-09" db="EMBL/GenBank/DDBJ databases">
        <authorList>
            <person name="Sun Q."/>
            <person name="Mori K."/>
        </authorList>
    </citation>
    <scope>NUCLEOTIDE SEQUENCE [LARGE SCALE GENOMIC DNA]</scope>
    <source>
        <strain evidence="6 7">CGMCC 1.15906</strain>
    </source>
</reference>
<dbReference type="Gene3D" id="2.40.110.10">
    <property type="entry name" value="Butyryl-CoA Dehydrogenase, subunit A, domain 2"/>
    <property type="match status" value="1"/>
</dbReference>
<dbReference type="PANTHER" id="PTHR43884:SF19">
    <property type="entry name" value="ACYL-COA DEHYDROGENASE FADE4-RELATED"/>
    <property type="match status" value="1"/>
</dbReference>
<evidence type="ECO:0000313" key="6">
    <source>
        <dbReference type="EMBL" id="MFC0624574.1"/>
    </source>
</evidence>
<dbReference type="Gene3D" id="1.20.140.10">
    <property type="entry name" value="Butyryl-CoA Dehydrogenase, subunit A, domain 3"/>
    <property type="match status" value="1"/>
</dbReference>
<proteinExistence type="inferred from homology"/>
<dbReference type="PANTHER" id="PTHR43884">
    <property type="entry name" value="ACYL-COA DEHYDROGENASE"/>
    <property type="match status" value="1"/>
</dbReference>
<dbReference type="InterPro" id="IPR036250">
    <property type="entry name" value="AcylCo_DH-like_C"/>
</dbReference>
<evidence type="ECO:0000259" key="5">
    <source>
        <dbReference type="Pfam" id="PF00441"/>
    </source>
</evidence>
<keyword evidence="6" id="KW-0560">Oxidoreductase</keyword>
<dbReference type="Pfam" id="PF00441">
    <property type="entry name" value="Acyl-CoA_dh_1"/>
    <property type="match status" value="1"/>
</dbReference>
<evidence type="ECO:0000256" key="4">
    <source>
        <dbReference type="ARBA" id="ARBA00022827"/>
    </source>
</evidence>
<evidence type="ECO:0000256" key="3">
    <source>
        <dbReference type="ARBA" id="ARBA00022630"/>
    </source>
</evidence>
<comment type="cofactor">
    <cofactor evidence="1">
        <name>FAD</name>
        <dbReference type="ChEBI" id="CHEBI:57692"/>
    </cofactor>
</comment>
<evidence type="ECO:0000256" key="2">
    <source>
        <dbReference type="ARBA" id="ARBA00009347"/>
    </source>
</evidence>
<dbReference type="InterPro" id="IPR009100">
    <property type="entry name" value="AcylCoA_DH/oxidase_NM_dom_sf"/>
</dbReference>
<accession>A0ABV6QIV1</accession>
<dbReference type="InterPro" id="IPR009075">
    <property type="entry name" value="AcylCo_DH/oxidase_C"/>
</dbReference>
<keyword evidence="3" id="KW-0285">Flavoprotein</keyword>
<evidence type="ECO:0000256" key="1">
    <source>
        <dbReference type="ARBA" id="ARBA00001974"/>
    </source>
</evidence>